<dbReference type="GO" id="GO:0008270">
    <property type="term" value="F:zinc ion binding"/>
    <property type="evidence" value="ECO:0007669"/>
    <property type="project" value="UniProtKB-KW"/>
</dbReference>
<dbReference type="Pfam" id="PF18759">
    <property type="entry name" value="Plavaka"/>
    <property type="match status" value="1"/>
</dbReference>
<keyword evidence="1" id="KW-0863">Zinc-finger</keyword>
<evidence type="ECO:0000313" key="5">
    <source>
        <dbReference type="Proteomes" id="UP001362999"/>
    </source>
</evidence>
<feature type="domain" description="C2H2-type" evidence="3">
    <location>
        <begin position="7"/>
        <end position="34"/>
    </location>
</feature>
<evidence type="ECO:0000256" key="2">
    <source>
        <dbReference type="SAM" id="MobiDB-lite"/>
    </source>
</evidence>
<dbReference type="InterPro" id="IPR041078">
    <property type="entry name" value="Plavaka"/>
</dbReference>
<gene>
    <name evidence="4" type="ORF">R3P38DRAFT_3019709</name>
</gene>
<accession>A0AAW0AIF6</accession>
<dbReference type="InterPro" id="IPR013087">
    <property type="entry name" value="Znf_C2H2_type"/>
</dbReference>
<protein>
    <recommendedName>
        <fullName evidence="3">C2H2-type domain-containing protein</fullName>
    </recommendedName>
</protein>
<evidence type="ECO:0000256" key="1">
    <source>
        <dbReference type="PROSITE-ProRule" id="PRU00042"/>
    </source>
</evidence>
<dbReference type="PROSITE" id="PS50157">
    <property type="entry name" value="ZINC_FINGER_C2H2_2"/>
    <property type="match status" value="1"/>
</dbReference>
<feature type="region of interest" description="Disordered" evidence="2">
    <location>
        <begin position="63"/>
        <end position="85"/>
    </location>
</feature>
<dbReference type="PROSITE" id="PS00028">
    <property type="entry name" value="ZINC_FINGER_C2H2_1"/>
    <property type="match status" value="1"/>
</dbReference>
<keyword evidence="1" id="KW-0479">Metal-binding</keyword>
<dbReference type="Proteomes" id="UP001362999">
    <property type="component" value="Unassembled WGS sequence"/>
</dbReference>
<proteinExistence type="predicted"/>
<feature type="compositionally biased region" description="Pro residues" evidence="2">
    <location>
        <begin position="66"/>
        <end position="77"/>
    </location>
</feature>
<keyword evidence="5" id="KW-1185">Reference proteome</keyword>
<evidence type="ECO:0000259" key="3">
    <source>
        <dbReference type="PROSITE" id="PS50157"/>
    </source>
</evidence>
<comment type="caution">
    <text evidence="4">The sequence shown here is derived from an EMBL/GenBank/DDBJ whole genome shotgun (WGS) entry which is preliminary data.</text>
</comment>
<organism evidence="4 5">
    <name type="scientific">Favolaschia claudopus</name>
    <dbReference type="NCBI Taxonomy" id="2862362"/>
    <lineage>
        <taxon>Eukaryota</taxon>
        <taxon>Fungi</taxon>
        <taxon>Dikarya</taxon>
        <taxon>Basidiomycota</taxon>
        <taxon>Agaricomycotina</taxon>
        <taxon>Agaricomycetes</taxon>
        <taxon>Agaricomycetidae</taxon>
        <taxon>Agaricales</taxon>
        <taxon>Marasmiineae</taxon>
        <taxon>Mycenaceae</taxon>
        <taxon>Favolaschia</taxon>
    </lineage>
</organism>
<dbReference type="EMBL" id="JAWWNJ010000065">
    <property type="protein sequence ID" value="KAK7012554.1"/>
    <property type="molecule type" value="Genomic_DNA"/>
</dbReference>
<sequence>MVHGLSFDCPDCLKRCTSKGGLSRHRQIHRQFTPASEEEDENSFQRRFHPLLNALPCNADGEYLPPFSPPAPSPAPPANGLDPQTWAPFESRLEFDFAHYHFVELQTSEHQINTALDLWAATVTQFGKTAPWQNAAELYATIDSIQQGDMPWKTYQMRYTGPSPPSTPPRWMTQTYEVCARDLRAVLHHQLGSPDFKDAVDMVPYLQFNHAGHRVWSNLMSGDWAWKQAVSICSAFAGEKLELEEQSLDPLQRLGLKLQNL</sequence>
<name>A0AAW0AIF6_9AGAR</name>
<reference evidence="4 5" key="1">
    <citation type="journal article" date="2024" name="J Genomics">
        <title>Draft genome sequencing and assembly of Favolaschia claudopus CIRM-BRFM 2984 isolated from oak limbs.</title>
        <authorList>
            <person name="Navarro D."/>
            <person name="Drula E."/>
            <person name="Chaduli D."/>
            <person name="Cazenave R."/>
            <person name="Ahrendt S."/>
            <person name="Wang J."/>
            <person name="Lipzen A."/>
            <person name="Daum C."/>
            <person name="Barry K."/>
            <person name="Grigoriev I.V."/>
            <person name="Favel A."/>
            <person name="Rosso M.N."/>
            <person name="Martin F."/>
        </authorList>
    </citation>
    <scope>NUCLEOTIDE SEQUENCE [LARGE SCALE GENOMIC DNA]</scope>
    <source>
        <strain evidence="4 5">CIRM-BRFM 2984</strain>
    </source>
</reference>
<dbReference type="AlphaFoldDB" id="A0AAW0AIF6"/>
<evidence type="ECO:0000313" key="4">
    <source>
        <dbReference type="EMBL" id="KAK7012554.1"/>
    </source>
</evidence>
<keyword evidence="1" id="KW-0862">Zinc</keyword>